<organism evidence="1 2">
    <name type="scientific">Labilibaculum filiforme</name>
    <dbReference type="NCBI Taxonomy" id="1940526"/>
    <lineage>
        <taxon>Bacteria</taxon>
        <taxon>Pseudomonadati</taxon>
        <taxon>Bacteroidota</taxon>
        <taxon>Bacteroidia</taxon>
        <taxon>Marinilabiliales</taxon>
        <taxon>Marinifilaceae</taxon>
        <taxon>Labilibaculum</taxon>
    </lineage>
</organism>
<reference evidence="1 2" key="1">
    <citation type="journal article" date="2017" name="Front. Microbiol.">
        <title>Labilibaculum manganireducens gen. nov., sp. nov. and Labilibaculum filiforme sp. nov., Novel Bacteroidetes Isolated from Subsurface Sediments of the Baltic Sea.</title>
        <authorList>
            <person name="Vandieken V."/>
            <person name="Marshall I.P."/>
            <person name="Niemann H."/>
            <person name="Engelen B."/>
            <person name="Cypionka H."/>
        </authorList>
    </citation>
    <scope>NUCLEOTIDE SEQUENCE [LARGE SCALE GENOMIC DNA]</scope>
    <source>
        <strain evidence="1 2">59.16B</strain>
    </source>
</reference>
<comment type="caution">
    <text evidence="1">The sequence shown here is derived from an EMBL/GenBank/DDBJ whole genome shotgun (WGS) entry which is preliminary data.</text>
</comment>
<evidence type="ECO:0000313" key="1">
    <source>
        <dbReference type="EMBL" id="PKQ63029.1"/>
    </source>
</evidence>
<keyword evidence="2" id="KW-1185">Reference proteome</keyword>
<evidence type="ECO:0000313" key="2">
    <source>
        <dbReference type="Proteomes" id="UP000233535"/>
    </source>
</evidence>
<gene>
    <name evidence="1" type="ORF">BZG02_09665</name>
</gene>
<dbReference type="Proteomes" id="UP000233535">
    <property type="component" value="Unassembled WGS sequence"/>
</dbReference>
<sequence length="159" mass="18463">MNKLGKILILAFLIISCKNTTEQSIKNDTSISTTSEEVVNQKDTSKINEINVDDFLKYVIRIIVEGDQNEIESVLFFPFEGYTVGGEEISYSDFESFIFSSEVYESFINLKYAINIESDKVKEMYWIDIKMPNGYEFSNTYRIIKVEEEFKFAGMQLPF</sequence>
<accession>A0A2N3HY92</accession>
<dbReference type="EMBL" id="MVDD01000006">
    <property type="protein sequence ID" value="PKQ63029.1"/>
    <property type="molecule type" value="Genomic_DNA"/>
</dbReference>
<dbReference type="RefSeq" id="WP_101261235.1">
    <property type="nucleotide sequence ID" value="NZ_MVDD01000006.1"/>
</dbReference>
<proteinExistence type="predicted"/>
<name>A0A2N3HY92_9BACT</name>
<dbReference type="PROSITE" id="PS51257">
    <property type="entry name" value="PROKAR_LIPOPROTEIN"/>
    <property type="match status" value="1"/>
</dbReference>
<dbReference type="AlphaFoldDB" id="A0A2N3HY92"/>
<protein>
    <submittedName>
        <fullName evidence="1">Uncharacterized protein</fullName>
    </submittedName>
</protein>